<name>A0A6N3EBM4_9ENTR</name>
<evidence type="ECO:0000256" key="7">
    <source>
        <dbReference type="ARBA" id="ARBA00023002"/>
    </source>
</evidence>
<accession>A0A6N3EBM4</accession>
<dbReference type="GO" id="GO:0008677">
    <property type="term" value="F:2-dehydropantoate 2-reductase activity"/>
    <property type="evidence" value="ECO:0007669"/>
    <property type="project" value="UniProtKB-EC"/>
</dbReference>
<feature type="domain" description="Ketopantoate reductase N-terminal" evidence="11">
    <location>
        <begin position="3"/>
        <end position="150"/>
    </location>
</feature>
<comment type="catalytic activity">
    <reaction evidence="9 10">
        <text>(R)-pantoate + NADP(+) = 2-dehydropantoate + NADPH + H(+)</text>
        <dbReference type="Rhea" id="RHEA:16233"/>
        <dbReference type="ChEBI" id="CHEBI:11561"/>
        <dbReference type="ChEBI" id="CHEBI:15378"/>
        <dbReference type="ChEBI" id="CHEBI:15980"/>
        <dbReference type="ChEBI" id="CHEBI:57783"/>
        <dbReference type="ChEBI" id="CHEBI:58349"/>
        <dbReference type="EC" id="1.1.1.169"/>
    </reaction>
</comment>
<evidence type="ECO:0000256" key="5">
    <source>
        <dbReference type="ARBA" id="ARBA00022655"/>
    </source>
</evidence>
<dbReference type="NCBIfam" id="NF009543">
    <property type="entry name" value="PRK12921.1-5"/>
    <property type="match status" value="1"/>
</dbReference>
<evidence type="ECO:0000256" key="6">
    <source>
        <dbReference type="ARBA" id="ARBA00022857"/>
    </source>
</evidence>
<evidence type="ECO:0000256" key="8">
    <source>
        <dbReference type="ARBA" id="ARBA00032024"/>
    </source>
</evidence>
<dbReference type="InterPro" id="IPR013328">
    <property type="entry name" value="6PGD_dom2"/>
</dbReference>
<dbReference type="Pfam" id="PF08546">
    <property type="entry name" value="ApbA_C"/>
    <property type="match status" value="1"/>
</dbReference>
<protein>
    <recommendedName>
        <fullName evidence="4 10">2-dehydropantoate 2-reductase</fullName>
        <ecNumber evidence="3 10">1.1.1.169</ecNumber>
    </recommendedName>
    <alternativeName>
        <fullName evidence="8 10">Ketopantoate reductase</fullName>
    </alternativeName>
</protein>
<dbReference type="EC" id="1.1.1.169" evidence="3 10"/>
<dbReference type="GO" id="GO:0015940">
    <property type="term" value="P:pantothenate biosynthetic process"/>
    <property type="evidence" value="ECO:0007669"/>
    <property type="project" value="UniProtKB-UniPathway"/>
</dbReference>
<dbReference type="AlphaFoldDB" id="A0A6N3EBM4"/>
<dbReference type="InterPro" id="IPR050838">
    <property type="entry name" value="Ketopantoate_reductase"/>
</dbReference>
<dbReference type="RefSeq" id="WP_044172245.1">
    <property type="nucleotide sequence ID" value="NZ_CABKSF010000001.1"/>
</dbReference>
<dbReference type="PANTHER" id="PTHR43765">
    <property type="entry name" value="2-DEHYDROPANTOATE 2-REDUCTASE-RELATED"/>
    <property type="match status" value="1"/>
</dbReference>
<evidence type="ECO:0000256" key="1">
    <source>
        <dbReference type="ARBA" id="ARBA00004994"/>
    </source>
</evidence>
<dbReference type="InterPro" id="IPR013332">
    <property type="entry name" value="KPR_N"/>
</dbReference>
<dbReference type="NCBIfam" id="NF005088">
    <property type="entry name" value="PRK06522.1-2"/>
    <property type="match status" value="1"/>
</dbReference>
<evidence type="ECO:0000259" key="12">
    <source>
        <dbReference type="Pfam" id="PF08546"/>
    </source>
</evidence>
<dbReference type="OrthoDB" id="6530772at2"/>
<dbReference type="EMBL" id="CACRTZ010000020">
    <property type="protein sequence ID" value="VYU38142.1"/>
    <property type="molecule type" value="Genomic_DNA"/>
</dbReference>
<keyword evidence="7 10" id="KW-0560">Oxidoreductase</keyword>
<dbReference type="SUPFAM" id="SSF51735">
    <property type="entry name" value="NAD(P)-binding Rossmann-fold domains"/>
    <property type="match status" value="1"/>
</dbReference>
<dbReference type="Gene3D" id="3.40.50.720">
    <property type="entry name" value="NAD(P)-binding Rossmann-like Domain"/>
    <property type="match status" value="1"/>
</dbReference>
<gene>
    <name evidence="13" type="primary">panE_2</name>
    <name evidence="13" type="ORF">EMLFYP7_02163</name>
</gene>
<evidence type="ECO:0000256" key="3">
    <source>
        <dbReference type="ARBA" id="ARBA00013014"/>
    </source>
</evidence>
<evidence type="ECO:0000256" key="9">
    <source>
        <dbReference type="ARBA" id="ARBA00048793"/>
    </source>
</evidence>
<feature type="domain" description="Ketopantoate reductase C-terminal" evidence="12">
    <location>
        <begin position="177"/>
        <end position="303"/>
    </location>
</feature>
<dbReference type="UniPathway" id="UPA00028">
    <property type="reaction ID" value="UER00004"/>
</dbReference>
<evidence type="ECO:0000259" key="11">
    <source>
        <dbReference type="Pfam" id="PF02558"/>
    </source>
</evidence>
<keyword evidence="5 10" id="KW-0566">Pantothenate biosynthesis</keyword>
<evidence type="ECO:0000313" key="13">
    <source>
        <dbReference type="EMBL" id="VYU38142.1"/>
    </source>
</evidence>
<dbReference type="Pfam" id="PF02558">
    <property type="entry name" value="ApbA"/>
    <property type="match status" value="1"/>
</dbReference>
<evidence type="ECO:0000256" key="4">
    <source>
        <dbReference type="ARBA" id="ARBA00019465"/>
    </source>
</evidence>
<keyword evidence="6 10" id="KW-0521">NADP</keyword>
<proteinExistence type="inferred from homology"/>
<organism evidence="13">
    <name type="scientific">Phytobacter massiliensis</name>
    <dbReference type="NCBI Taxonomy" id="1485952"/>
    <lineage>
        <taxon>Bacteria</taxon>
        <taxon>Pseudomonadati</taxon>
        <taxon>Pseudomonadota</taxon>
        <taxon>Gammaproteobacteria</taxon>
        <taxon>Enterobacterales</taxon>
        <taxon>Enterobacteriaceae</taxon>
        <taxon>Phytobacter</taxon>
    </lineage>
</organism>
<dbReference type="Gene3D" id="1.10.1040.10">
    <property type="entry name" value="N-(1-d-carboxylethyl)-l-norvaline Dehydrogenase, domain 2"/>
    <property type="match status" value="1"/>
</dbReference>
<evidence type="ECO:0000256" key="2">
    <source>
        <dbReference type="ARBA" id="ARBA00007870"/>
    </source>
</evidence>
<dbReference type="InterPro" id="IPR003710">
    <property type="entry name" value="ApbA"/>
</dbReference>
<dbReference type="GO" id="GO:0050661">
    <property type="term" value="F:NADP binding"/>
    <property type="evidence" value="ECO:0007669"/>
    <property type="project" value="TreeGrafter"/>
</dbReference>
<dbReference type="InterPro" id="IPR036291">
    <property type="entry name" value="NAD(P)-bd_dom_sf"/>
</dbReference>
<comment type="function">
    <text evidence="10">Catalyzes the NADPH-dependent reduction of ketopantoate into pantoic acid.</text>
</comment>
<comment type="similarity">
    <text evidence="2 10">Belongs to the ketopantoate reductase family.</text>
</comment>
<dbReference type="SUPFAM" id="SSF48179">
    <property type="entry name" value="6-phosphogluconate dehydrogenase C-terminal domain-like"/>
    <property type="match status" value="1"/>
</dbReference>
<dbReference type="PANTHER" id="PTHR43765:SF2">
    <property type="entry name" value="2-DEHYDROPANTOATE 2-REDUCTASE"/>
    <property type="match status" value="1"/>
</dbReference>
<dbReference type="GO" id="GO:0005737">
    <property type="term" value="C:cytoplasm"/>
    <property type="evidence" value="ECO:0007669"/>
    <property type="project" value="TreeGrafter"/>
</dbReference>
<dbReference type="NCBIfam" id="TIGR00745">
    <property type="entry name" value="apbA_panE"/>
    <property type="match status" value="1"/>
</dbReference>
<evidence type="ECO:0000256" key="10">
    <source>
        <dbReference type="RuleBase" id="RU362068"/>
    </source>
</evidence>
<sequence>MKIAIAGAGAMGCRFGYMLMDAGADVTLIDGWQAHIDAIRQQGLYVETETTQKHYPIPAMLADEAEGHFDVIILFTKAMQMESMLKKIQPVLGSAKVVMTLSNGLGNIDTLANYVPRDVIYAGVTLWSCELEGPGHIRATGSGNIELQPIASSDTAMEEQVVALFNRAGLNTEISENVLLSIWKKAAFNSVMNTYCALLDCNVGEFGKLTMALDLATSVIKEFVQVAVSQGIPLTEEMVLNTVKKVFDPRESGHHYPSMHQDLQKGRLTEIDYLNGAIARIGEQENIPVPVNRLLTQLIHAKEQR</sequence>
<dbReference type="InterPro" id="IPR008927">
    <property type="entry name" value="6-PGluconate_DH-like_C_sf"/>
</dbReference>
<comment type="pathway">
    <text evidence="1 10">Cofactor biosynthesis; (R)-pantothenate biosynthesis; (R)-pantoate from 3-methyl-2-oxobutanoate: step 2/2.</text>
</comment>
<dbReference type="FunFam" id="1.10.1040.10:FF:000017">
    <property type="entry name" value="2-dehydropantoate 2-reductase"/>
    <property type="match status" value="1"/>
</dbReference>
<reference evidence="13" key="1">
    <citation type="submission" date="2019-11" db="EMBL/GenBank/DDBJ databases">
        <authorList>
            <person name="Feng L."/>
        </authorList>
    </citation>
    <scope>NUCLEOTIDE SEQUENCE</scope>
    <source>
        <strain evidence="13">EMassiliensisLFYP7</strain>
    </source>
</reference>
<dbReference type="InterPro" id="IPR013752">
    <property type="entry name" value="KPA_reductase"/>
</dbReference>